<dbReference type="EMBL" id="CP067420">
    <property type="protein sequence ID" value="QQP89053.1"/>
    <property type="molecule type" value="Genomic_DNA"/>
</dbReference>
<accession>A0ABX7B3Y6</accession>
<dbReference type="RefSeq" id="WP_201074795.1">
    <property type="nucleotide sequence ID" value="NZ_CP067420.1"/>
</dbReference>
<protein>
    <submittedName>
        <fullName evidence="1">Uncharacterized protein</fullName>
    </submittedName>
</protein>
<dbReference type="Proteomes" id="UP000595197">
    <property type="component" value="Chromosome"/>
</dbReference>
<proteinExistence type="predicted"/>
<gene>
    <name evidence="1" type="ORF">IGS68_24115</name>
</gene>
<evidence type="ECO:0000313" key="1">
    <source>
        <dbReference type="EMBL" id="QQP89053.1"/>
    </source>
</evidence>
<evidence type="ECO:0000313" key="2">
    <source>
        <dbReference type="Proteomes" id="UP000595197"/>
    </source>
</evidence>
<reference evidence="1" key="1">
    <citation type="submission" date="2021-02" db="EMBL/GenBank/DDBJ databases">
        <title>Skermanella TT6 skin isolate.</title>
        <authorList>
            <person name="Lee K."/>
            <person name="Ganzorig M."/>
        </authorList>
    </citation>
    <scope>NUCLEOTIDE SEQUENCE</scope>
    <source>
        <strain evidence="1">TT6</strain>
    </source>
</reference>
<organism evidence="1 2">
    <name type="scientific">Skermanella cutis</name>
    <dbReference type="NCBI Taxonomy" id="2775420"/>
    <lineage>
        <taxon>Bacteria</taxon>
        <taxon>Pseudomonadati</taxon>
        <taxon>Pseudomonadota</taxon>
        <taxon>Alphaproteobacteria</taxon>
        <taxon>Rhodospirillales</taxon>
        <taxon>Azospirillaceae</taxon>
        <taxon>Skermanella</taxon>
    </lineage>
</organism>
<keyword evidence="2" id="KW-1185">Reference proteome</keyword>
<sequence length="140" mass="16068">MQFRERRRVIQVIRTTYDPALKRGRSEVVGKIDKDALAIPEKLRKACTQAEMAEVENWLAERETALRTETIRDDIGTLAARMRRAADYFRHHATGSEGDEQAAVHAADIWLAWEDLKKAMRKAGYAESRLAEEQKERSSP</sequence>
<name>A0ABX7B3Y6_9PROT</name>